<evidence type="ECO:0000256" key="1">
    <source>
        <dbReference type="ARBA" id="ARBA00022737"/>
    </source>
</evidence>
<evidence type="ECO:0000256" key="2">
    <source>
        <dbReference type="ARBA" id="ARBA00023043"/>
    </source>
</evidence>
<keyword evidence="6" id="KW-1185">Reference proteome</keyword>
<dbReference type="Pfam" id="PF12796">
    <property type="entry name" value="Ank_2"/>
    <property type="match status" value="1"/>
</dbReference>
<name>A0A378IAE0_9GAMM</name>
<dbReference type="InterPro" id="IPR002110">
    <property type="entry name" value="Ankyrin_rpt"/>
</dbReference>
<dbReference type="SUPFAM" id="SSF48403">
    <property type="entry name" value="Ankyrin repeat"/>
    <property type="match status" value="1"/>
</dbReference>
<reference evidence="4 6" key="1">
    <citation type="submission" date="2015-11" db="EMBL/GenBank/DDBJ databases">
        <title>Genomic analysis of 38 Legionella species identifies large and diverse effector repertoires.</title>
        <authorList>
            <person name="Burstein D."/>
            <person name="Amaro F."/>
            <person name="Zusman T."/>
            <person name="Lifshitz Z."/>
            <person name="Cohen O."/>
            <person name="Gilbert J.A."/>
            <person name="Pupko T."/>
            <person name="Shuman H.A."/>
            <person name="Segal G."/>
        </authorList>
    </citation>
    <scope>NUCLEOTIDE SEQUENCE [LARGE SCALE GENOMIC DNA]</scope>
    <source>
        <strain evidence="4 6">CDC#1407-AL-14</strain>
    </source>
</reference>
<gene>
    <name evidence="4" type="ORF">Lbir_0815</name>
    <name evidence="5" type="ORF">NCTC12437_01509</name>
</gene>
<reference evidence="5 7" key="2">
    <citation type="submission" date="2018-06" db="EMBL/GenBank/DDBJ databases">
        <authorList>
            <consortium name="Pathogen Informatics"/>
            <person name="Doyle S."/>
        </authorList>
    </citation>
    <scope>NUCLEOTIDE SEQUENCE [LARGE SCALE GENOMIC DNA]</scope>
    <source>
        <strain evidence="5 7">NCTC12437</strain>
    </source>
</reference>
<dbReference type="InterPro" id="IPR036770">
    <property type="entry name" value="Ankyrin_rpt-contain_sf"/>
</dbReference>
<dbReference type="Gene3D" id="1.25.40.20">
    <property type="entry name" value="Ankyrin repeat-containing domain"/>
    <property type="match status" value="1"/>
</dbReference>
<protein>
    <submittedName>
        <fullName evidence="5">Ankyrin repeats (3 copies)</fullName>
    </submittedName>
</protein>
<dbReference type="SMART" id="SM00248">
    <property type="entry name" value="ANK"/>
    <property type="match status" value="3"/>
</dbReference>
<dbReference type="RefSeq" id="WP_058522921.1">
    <property type="nucleotide sequence ID" value="NZ_CAAAHV010000012.1"/>
</dbReference>
<dbReference type="EMBL" id="LNXT01000010">
    <property type="protein sequence ID" value="KTC74350.1"/>
    <property type="molecule type" value="Genomic_DNA"/>
</dbReference>
<sequence>MFTQTPTNSLFEALRENDEGQFKKLLNISDPHAKYEGIPLLHLVVRNAGPKHLNALIESGINVNILSEQNMPASALQWITGMMYPNGFCWGWPRNYKSHENQITSIGIDGPRELDGFIGTAHAIMINISTILISHGAAIDFYSACALGYLDGVKKHLAGNPDLLFIPGPDGASALAWAARRAQNQVISLLLELGADINQLNSESSLTPLEEAVQFHGTKETLNLLFAKGAWLRRGIIGACCKNRIEIIDYLLSCVSSPSDLIEASDIKAIQSTTTYVDMLNVFAKHRISLTKIDKEITSSGLERPLIFDGCTNNIGLLRLLISMGCNINAGFPRQFVTGQDRENNKLNGATPLCFLFLHLQTKTTEKEKLKLLHKMALLFLNGSEVSPAHAHQPHPINDLSAIDLISFLICIYDEIKQSQINRTEAFSKLSRDSISLLEDKIEQALITTGDSGIRGKLEYLGSCCRFPSLLTLCIRTLTKYNLFKETQKSNVPDELAEQLTISC</sequence>
<dbReference type="PROSITE" id="PS50088">
    <property type="entry name" value="ANK_REPEAT"/>
    <property type="match status" value="1"/>
</dbReference>
<keyword evidence="1" id="KW-0677">Repeat</keyword>
<evidence type="ECO:0000313" key="4">
    <source>
        <dbReference type="EMBL" id="KTC74350.1"/>
    </source>
</evidence>
<organism evidence="5 7">
    <name type="scientific">Legionella birminghamensis</name>
    <dbReference type="NCBI Taxonomy" id="28083"/>
    <lineage>
        <taxon>Bacteria</taxon>
        <taxon>Pseudomonadati</taxon>
        <taxon>Pseudomonadota</taxon>
        <taxon>Gammaproteobacteria</taxon>
        <taxon>Legionellales</taxon>
        <taxon>Legionellaceae</taxon>
        <taxon>Legionella</taxon>
    </lineage>
</organism>
<evidence type="ECO:0000313" key="6">
    <source>
        <dbReference type="Proteomes" id="UP000054735"/>
    </source>
</evidence>
<dbReference type="EMBL" id="UGNW01000001">
    <property type="protein sequence ID" value="STX31735.1"/>
    <property type="molecule type" value="Genomic_DNA"/>
</dbReference>
<dbReference type="Proteomes" id="UP000255066">
    <property type="component" value="Unassembled WGS sequence"/>
</dbReference>
<dbReference type="PANTHER" id="PTHR24198">
    <property type="entry name" value="ANKYRIN REPEAT AND PROTEIN KINASE DOMAIN-CONTAINING PROTEIN"/>
    <property type="match status" value="1"/>
</dbReference>
<dbReference type="AlphaFoldDB" id="A0A378IAE0"/>
<evidence type="ECO:0000256" key="3">
    <source>
        <dbReference type="PROSITE-ProRule" id="PRU00023"/>
    </source>
</evidence>
<proteinExistence type="predicted"/>
<dbReference type="STRING" id="28083.Lbir_0815"/>
<dbReference type="PROSITE" id="PS50297">
    <property type="entry name" value="ANK_REP_REGION"/>
    <property type="match status" value="1"/>
</dbReference>
<evidence type="ECO:0000313" key="7">
    <source>
        <dbReference type="Proteomes" id="UP000255066"/>
    </source>
</evidence>
<feature type="repeat" description="ANK" evidence="3">
    <location>
        <begin position="170"/>
        <end position="202"/>
    </location>
</feature>
<accession>A0A378IAE0</accession>
<dbReference type="Proteomes" id="UP000054735">
    <property type="component" value="Unassembled WGS sequence"/>
</dbReference>
<dbReference type="OrthoDB" id="5622506at2"/>
<keyword evidence="2 3" id="KW-0040">ANK repeat</keyword>
<dbReference type="PANTHER" id="PTHR24198:SF165">
    <property type="entry name" value="ANKYRIN REPEAT-CONTAINING PROTEIN-RELATED"/>
    <property type="match status" value="1"/>
</dbReference>
<evidence type="ECO:0000313" key="5">
    <source>
        <dbReference type="EMBL" id="STX31735.1"/>
    </source>
</evidence>